<evidence type="ECO:0000256" key="1">
    <source>
        <dbReference type="SAM" id="MobiDB-lite"/>
    </source>
</evidence>
<dbReference type="InterPro" id="IPR001466">
    <property type="entry name" value="Beta-lactam-related"/>
</dbReference>
<protein>
    <submittedName>
        <fullName evidence="3">Beta-lactamase family protein</fullName>
    </submittedName>
</protein>
<gene>
    <name evidence="3" type="ORF">FED44_22675</name>
</gene>
<feature type="domain" description="Beta-lactamase-related" evidence="2">
    <location>
        <begin position="178"/>
        <end position="493"/>
    </location>
</feature>
<dbReference type="AlphaFoldDB" id="A0A5R8YRR7"/>
<feature type="compositionally biased region" description="Polar residues" evidence="1">
    <location>
        <begin position="112"/>
        <end position="140"/>
    </location>
</feature>
<accession>A0A5R8YRR7</accession>
<feature type="region of interest" description="Disordered" evidence="1">
    <location>
        <begin position="47"/>
        <end position="166"/>
    </location>
</feature>
<sequence length="508" mass="55091">MSGIRDMAPFMGEKMVKCPNAVGFLAIVSALAGAAAPGGTPAVAASAVIGPGADHPHGHGHGRAHERDGQHDGRRQREHGRQRQHQELLRDVTLAVTPAQKGGTDSRALPYNWQNSDATANSFSGQSSLSDVVNQPNENSGAPADDPTEQSIHESDPLATSPAPRDDTTSAAMLAYLRDLAARKQFTGSALVLRRGQVLARFAAGESDEERHIPNRPDTVYRVMSVTKQFTSMLVLKLRDRGLLRLDDRVCPYLVPAYIEACPTAWRPITIREALNHTTGIPNIEKLPGYLANITRPTTTRRLIQQIVDLPLDFKPGTSWKYSNSGYVLAGAIIQAVTHEPYGVVLHKLITGPLSLRHTGYSRGYPPSGYAKGYYTLGSPAPLLNGSELFAATGIYSTIDDIARWDRAFGSYRVAPPATVKQAFTPQAPCPSTGCLNLPSSAYAFGWLVDRLQGHRLRYHPGLFQGYTASNMYLPDDDIEVVVLSNVQNTDTAGIARHLATMALDSPW</sequence>
<evidence type="ECO:0000313" key="3">
    <source>
        <dbReference type="EMBL" id="TLP56151.1"/>
    </source>
</evidence>
<dbReference type="Pfam" id="PF00144">
    <property type="entry name" value="Beta-lactamase"/>
    <property type="match status" value="1"/>
</dbReference>
<reference evidence="3" key="1">
    <citation type="submission" date="2019-05" db="EMBL/GenBank/DDBJ databases">
        <title>Isolation, diversity and antifungal activity of Actinobacteria from wheat.</title>
        <authorList>
            <person name="Yu B."/>
        </authorList>
    </citation>
    <scope>NUCLEOTIDE SEQUENCE [LARGE SCALE GENOMIC DNA]</scope>
    <source>
        <strain evidence="3">NEAU-HEGS1-5</strain>
    </source>
</reference>
<proteinExistence type="predicted"/>
<evidence type="ECO:0000313" key="4">
    <source>
        <dbReference type="Proteomes" id="UP000309033"/>
    </source>
</evidence>
<dbReference type="Gene3D" id="3.40.710.10">
    <property type="entry name" value="DD-peptidase/beta-lactamase superfamily"/>
    <property type="match status" value="1"/>
</dbReference>
<dbReference type="OrthoDB" id="3863176at2"/>
<dbReference type="EMBL" id="VANP01000009">
    <property type="protein sequence ID" value="TLP56151.1"/>
    <property type="molecule type" value="Genomic_DNA"/>
</dbReference>
<dbReference type="SUPFAM" id="SSF56601">
    <property type="entry name" value="beta-lactamase/transpeptidase-like"/>
    <property type="match status" value="1"/>
</dbReference>
<keyword evidence="4" id="KW-1185">Reference proteome</keyword>
<dbReference type="InterPro" id="IPR050491">
    <property type="entry name" value="AmpC-like"/>
</dbReference>
<dbReference type="PANTHER" id="PTHR46825">
    <property type="entry name" value="D-ALANYL-D-ALANINE-CARBOXYPEPTIDASE/ENDOPEPTIDASE AMPH"/>
    <property type="match status" value="1"/>
</dbReference>
<name>A0A5R8YRR7_9ACTN</name>
<evidence type="ECO:0000259" key="2">
    <source>
        <dbReference type="Pfam" id="PF00144"/>
    </source>
</evidence>
<dbReference type="PANTHER" id="PTHR46825:SF9">
    <property type="entry name" value="BETA-LACTAMASE-RELATED DOMAIN-CONTAINING PROTEIN"/>
    <property type="match status" value="1"/>
</dbReference>
<comment type="caution">
    <text evidence="3">The sequence shown here is derived from an EMBL/GenBank/DDBJ whole genome shotgun (WGS) entry which is preliminary data.</text>
</comment>
<organism evidence="3 4">
    <name type="scientific">Microbispora triticiradicis</name>
    <dbReference type="NCBI Taxonomy" id="2200763"/>
    <lineage>
        <taxon>Bacteria</taxon>
        <taxon>Bacillati</taxon>
        <taxon>Actinomycetota</taxon>
        <taxon>Actinomycetes</taxon>
        <taxon>Streptosporangiales</taxon>
        <taxon>Streptosporangiaceae</taxon>
        <taxon>Microbispora</taxon>
    </lineage>
</organism>
<feature type="compositionally biased region" description="Basic and acidic residues" evidence="1">
    <location>
        <begin position="63"/>
        <end position="90"/>
    </location>
</feature>
<dbReference type="InterPro" id="IPR012338">
    <property type="entry name" value="Beta-lactam/transpept-like"/>
</dbReference>
<dbReference type="Proteomes" id="UP000309033">
    <property type="component" value="Unassembled WGS sequence"/>
</dbReference>